<sequence>MPRAEISGFDRTRIVALFQAGFSNHRIALDLGIPRSSVIRTIQRLQEAGSVENRPRSGRPRVTDDRENRYTALFARRNRFSTSTAIRSYIQHTFRRVISTIRRRLRMANLRPRRPLRVPRLTRRQIAARLQWAREHHEWLLPQWRYVVFTDEVRFGLVSDDRRIRVWREPGHQQRRNLAREVVPYQGGSIMFWGGIMFNHRSPLIQIQGTMTAEIYEENVIQPIIQPLRNEFGNNFIFMDDNARPHRARRVQRALERGQTVRLPWPANSPEMNPIENIWDTIPRAVRNRIDPPLQP</sequence>
<dbReference type="EMBL" id="CAKOFQ010007698">
    <property type="protein sequence ID" value="CAH2006626.1"/>
    <property type="molecule type" value="Genomic_DNA"/>
</dbReference>
<dbReference type="InterPro" id="IPR052338">
    <property type="entry name" value="Transposase_5"/>
</dbReference>
<dbReference type="Pfam" id="PF13358">
    <property type="entry name" value="DDE_3"/>
    <property type="match status" value="1"/>
</dbReference>
<dbReference type="InterPro" id="IPR036388">
    <property type="entry name" value="WH-like_DNA-bd_sf"/>
</dbReference>
<proteinExistence type="predicted"/>
<dbReference type="InterPro" id="IPR009057">
    <property type="entry name" value="Homeodomain-like_sf"/>
</dbReference>
<accession>A0A9P0Q539</accession>
<dbReference type="AlphaFoldDB" id="A0A9P0Q539"/>
<dbReference type="GO" id="GO:0003677">
    <property type="term" value="F:DNA binding"/>
    <property type="evidence" value="ECO:0007669"/>
    <property type="project" value="InterPro"/>
</dbReference>
<gene>
    <name evidence="4" type="ORF">ACAOBT_LOCUS29200</name>
</gene>
<comment type="subcellular location">
    <subcellularLocation>
        <location evidence="1">Nucleus</location>
    </subcellularLocation>
</comment>
<dbReference type="GO" id="GO:0006313">
    <property type="term" value="P:DNA transposition"/>
    <property type="evidence" value="ECO:0007669"/>
    <property type="project" value="InterPro"/>
</dbReference>
<dbReference type="InterPro" id="IPR038717">
    <property type="entry name" value="Tc1-like_DDE_dom"/>
</dbReference>
<organism evidence="4 5">
    <name type="scientific">Acanthoscelides obtectus</name>
    <name type="common">Bean weevil</name>
    <name type="synonym">Bruchus obtectus</name>
    <dbReference type="NCBI Taxonomy" id="200917"/>
    <lineage>
        <taxon>Eukaryota</taxon>
        <taxon>Metazoa</taxon>
        <taxon>Ecdysozoa</taxon>
        <taxon>Arthropoda</taxon>
        <taxon>Hexapoda</taxon>
        <taxon>Insecta</taxon>
        <taxon>Pterygota</taxon>
        <taxon>Neoptera</taxon>
        <taxon>Endopterygota</taxon>
        <taxon>Coleoptera</taxon>
        <taxon>Polyphaga</taxon>
        <taxon>Cucujiformia</taxon>
        <taxon>Chrysomeloidea</taxon>
        <taxon>Chrysomelidae</taxon>
        <taxon>Bruchinae</taxon>
        <taxon>Bruchini</taxon>
        <taxon>Acanthoscelides</taxon>
    </lineage>
</organism>
<dbReference type="SUPFAM" id="SSF46689">
    <property type="entry name" value="Homeodomain-like"/>
    <property type="match status" value="1"/>
</dbReference>
<comment type="caution">
    <text evidence="4">The sequence shown here is derived from an EMBL/GenBank/DDBJ whole genome shotgun (WGS) entry which is preliminary data.</text>
</comment>
<reference evidence="4" key="1">
    <citation type="submission" date="2022-03" db="EMBL/GenBank/DDBJ databases">
        <authorList>
            <person name="Sayadi A."/>
        </authorList>
    </citation>
    <scope>NUCLEOTIDE SEQUENCE</scope>
</reference>
<dbReference type="PANTHER" id="PTHR23022:SF134">
    <property type="entry name" value="TRANSPOSABLE ELEMENT TC1 TRANSPOSASE"/>
    <property type="match status" value="1"/>
</dbReference>
<evidence type="ECO:0000259" key="3">
    <source>
        <dbReference type="Pfam" id="PF13358"/>
    </source>
</evidence>
<name>A0A9P0Q539_ACAOB</name>
<feature type="domain" description="Transposase Tc1-like" evidence="2">
    <location>
        <begin position="69"/>
        <end position="137"/>
    </location>
</feature>
<dbReference type="Gene3D" id="1.10.10.10">
    <property type="entry name" value="Winged helix-like DNA-binding domain superfamily/Winged helix DNA-binding domain"/>
    <property type="match status" value="1"/>
</dbReference>
<feature type="domain" description="Tc1-like transposase DDE" evidence="3">
    <location>
        <begin position="147"/>
        <end position="288"/>
    </location>
</feature>
<dbReference type="GO" id="GO:0005634">
    <property type="term" value="C:nucleus"/>
    <property type="evidence" value="ECO:0007669"/>
    <property type="project" value="UniProtKB-SubCell"/>
</dbReference>
<dbReference type="Pfam" id="PF13384">
    <property type="entry name" value="HTH_23"/>
    <property type="match status" value="1"/>
</dbReference>
<protein>
    <recommendedName>
        <fullName evidence="6">Transposase</fullName>
    </recommendedName>
</protein>
<dbReference type="InterPro" id="IPR002492">
    <property type="entry name" value="Transposase_Tc1-like"/>
</dbReference>
<dbReference type="PANTHER" id="PTHR23022">
    <property type="entry name" value="TRANSPOSABLE ELEMENT-RELATED"/>
    <property type="match status" value="1"/>
</dbReference>
<evidence type="ECO:0000259" key="2">
    <source>
        <dbReference type="Pfam" id="PF01498"/>
    </source>
</evidence>
<dbReference type="InterPro" id="IPR036397">
    <property type="entry name" value="RNaseH_sf"/>
</dbReference>
<evidence type="ECO:0000313" key="4">
    <source>
        <dbReference type="EMBL" id="CAH2006626.1"/>
    </source>
</evidence>
<dbReference type="OrthoDB" id="6765082at2759"/>
<evidence type="ECO:0008006" key="6">
    <source>
        <dbReference type="Google" id="ProtNLM"/>
    </source>
</evidence>
<evidence type="ECO:0000256" key="1">
    <source>
        <dbReference type="ARBA" id="ARBA00004123"/>
    </source>
</evidence>
<dbReference type="Gene3D" id="3.30.420.10">
    <property type="entry name" value="Ribonuclease H-like superfamily/Ribonuclease H"/>
    <property type="match status" value="1"/>
</dbReference>
<dbReference type="GO" id="GO:0015074">
    <property type="term" value="P:DNA integration"/>
    <property type="evidence" value="ECO:0007669"/>
    <property type="project" value="InterPro"/>
</dbReference>
<evidence type="ECO:0000313" key="5">
    <source>
        <dbReference type="Proteomes" id="UP001152888"/>
    </source>
</evidence>
<dbReference type="Proteomes" id="UP001152888">
    <property type="component" value="Unassembled WGS sequence"/>
</dbReference>
<dbReference type="Pfam" id="PF01498">
    <property type="entry name" value="HTH_Tnp_Tc3_2"/>
    <property type="match status" value="1"/>
</dbReference>
<keyword evidence="5" id="KW-1185">Reference proteome</keyword>